<reference evidence="4" key="1">
    <citation type="submission" date="2015-12" db="EMBL/GenBank/DDBJ databases">
        <title>De novo transcriptome assembly of four potential Pierce s Disease insect vectors from Arizona vineyards.</title>
        <authorList>
            <person name="Tassone E.E."/>
        </authorList>
    </citation>
    <scope>NUCLEOTIDE SEQUENCE</scope>
</reference>
<keyword evidence="2" id="KW-0472">Membrane</keyword>
<evidence type="ECO:0000256" key="2">
    <source>
        <dbReference type="SAM" id="Phobius"/>
    </source>
</evidence>
<feature type="non-terminal residue" evidence="4">
    <location>
        <position position="1"/>
    </location>
</feature>
<dbReference type="InterPro" id="IPR001320">
    <property type="entry name" value="Iontro_rcpt_C"/>
</dbReference>
<gene>
    <name evidence="4" type="ORF">g.45337</name>
</gene>
<accession>A0A1B6CLU5</accession>
<feature type="domain" description="Ionotropic glutamate receptor C-terminal" evidence="3">
    <location>
        <begin position="2"/>
        <end position="112"/>
    </location>
</feature>
<dbReference type="GO" id="GO:0015276">
    <property type="term" value="F:ligand-gated monoatomic ion channel activity"/>
    <property type="evidence" value="ECO:0007669"/>
    <property type="project" value="InterPro"/>
</dbReference>
<organism evidence="4">
    <name type="scientific">Clastoptera arizonana</name>
    <name type="common">Arizona spittle bug</name>
    <dbReference type="NCBI Taxonomy" id="38151"/>
    <lineage>
        <taxon>Eukaryota</taxon>
        <taxon>Metazoa</taxon>
        <taxon>Ecdysozoa</taxon>
        <taxon>Arthropoda</taxon>
        <taxon>Hexapoda</taxon>
        <taxon>Insecta</taxon>
        <taxon>Pterygota</taxon>
        <taxon>Neoptera</taxon>
        <taxon>Paraneoptera</taxon>
        <taxon>Hemiptera</taxon>
        <taxon>Auchenorrhyncha</taxon>
        <taxon>Cercopoidea</taxon>
        <taxon>Clastopteridae</taxon>
        <taxon>Clastoptera</taxon>
    </lineage>
</organism>
<feature type="non-terminal residue" evidence="4">
    <location>
        <position position="155"/>
    </location>
</feature>
<feature type="transmembrane region" description="Helical" evidence="2">
    <location>
        <begin position="6"/>
        <end position="24"/>
    </location>
</feature>
<keyword evidence="2" id="KW-0812">Transmembrane</keyword>
<comment type="similarity">
    <text evidence="1">Belongs to the glutamate-gated ion channel (TC 1.A.10.1) family.</text>
</comment>
<dbReference type="AlphaFoldDB" id="A0A1B6CLU5"/>
<evidence type="ECO:0000313" key="4">
    <source>
        <dbReference type="EMBL" id="JAS14444.1"/>
    </source>
</evidence>
<sequence>TIWLGLVVTIILIVVVTSVMTRFISMKDRTPCRAPTLLNYYGMFVNISVPVTPDSGYLKTVFILWALFSLNLSSMYQQKLSSFLTHPSLERGIKTPIELRDSGLSVCLTPEALRYVSAQTFQDVQLKHIFNSYVICELQNGLDKMAYMMKYKNVT</sequence>
<evidence type="ECO:0000256" key="1">
    <source>
        <dbReference type="ARBA" id="ARBA00008685"/>
    </source>
</evidence>
<keyword evidence="2" id="KW-1133">Transmembrane helix</keyword>
<proteinExistence type="inferred from homology"/>
<name>A0A1B6CLU5_9HEMI</name>
<evidence type="ECO:0000259" key="3">
    <source>
        <dbReference type="Pfam" id="PF00060"/>
    </source>
</evidence>
<dbReference type="Pfam" id="PF00060">
    <property type="entry name" value="Lig_chan"/>
    <property type="match status" value="1"/>
</dbReference>
<protein>
    <recommendedName>
        <fullName evidence="3">Ionotropic glutamate receptor C-terminal domain-containing protein</fullName>
    </recommendedName>
</protein>
<dbReference type="GO" id="GO:0016020">
    <property type="term" value="C:membrane"/>
    <property type="evidence" value="ECO:0007669"/>
    <property type="project" value="InterPro"/>
</dbReference>
<dbReference type="EMBL" id="GEDC01022854">
    <property type="protein sequence ID" value="JAS14444.1"/>
    <property type="molecule type" value="Transcribed_RNA"/>
</dbReference>
<dbReference type="Gene3D" id="1.10.287.70">
    <property type="match status" value="1"/>
</dbReference>